<accession>A0ABR7UYI5</accession>
<evidence type="ECO:0000313" key="2">
    <source>
        <dbReference type="EMBL" id="MBD0777307.1"/>
    </source>
</evidence>
<evidence type="ECO:0000256" key="1">
    <source>
        <dbReference type="SAM" id="Coils"/>
    </source>
</evidence>
<name>A0ABR7UYI5_9FLAO</name>
<keyword evidence="1" id="KW-0175">Coiled coil</keyword>
<comment type="caution">
    <text evidence="2">The sequence shown here is derived from an EMBL/GenBank/DDBJ whole genome shotgun (WGS) entry which is preliminary data.</text>
</comment>
<proteinExistence type="predicted"/>
<evidence type="ECO:0000313" key="3">
    <source>
        <dbReference type="Proteomes" id="UP001166021"/>
    </source>
</evidence>
<dbReference type="Proteomes" id="UP001166021">
    <property type="component" value="Unassembled WGS sequence"/>
</dbReference>
<organism evidence="2 3">
    <name type="scientific">Maribacter aquimaris</name>
    <dbReference type="NCBI Taxonomy" id="2737171"/>
    <lineage>
        <taxon>Bacteria</taxon>
        <taxon>Pseudomonadati</taxon>
        <taxon>Bacteroidota</taxon>
        <taxon>Flavobacteriia</taxon>
        <taxon>Flavobacteriales</taxon>
        <taxon>Flavobacteriaceae</taxon>
        <taxon>Maribacter</taxon>
    </lineage>
</organism>
<protein>
    <submittedName>
        <fullName evidence="2">DUF2911 domain-containing protein</fullName>
    </submittedName>
</protein>
<dbReference type="Gene3D" id="1.25.40.10">
    <property type="entry name" value="Tetratricopeptide repeat domain"/>
    <property type="match status" value="1"/>
</dbReference>
<dbReference type="RefSeq" id="WP_188242830.1">
    <property type="nucleotide sequence ID" value="NZ_JABTCF010000002.1"/>
</dbReference>
<dbReference type="EMBL" id="JABTCF010000002">
    <property type="protein sequence ID" value="MBD0777307.1"/>
    <property type="molecule type" value="Genomic_DNA"/>
</dbReference>
<feature type="coiled-coil region" evidence="1">
    <location>
        <begin position="245"/>
        <end position="286"/>
    </location>
</feature>
<dbReference type="InterPro" id="IPR011990">
    <property type="entry name" value="TPR-like_helical_dom_sf"/>
</dbReference>
<dbReference type="InterPro" id="IPR021314">
    <property type="entry name" value="DUF2911"/>
</dbReference>
<keyword evidence="3" id="KW-1185">Reference proteome</keyword>
<dbReference type="SUPFAM" id="SSF48452">
    <property type="entry name" value="TPR-like"/>
    <property type="match status" value="1"/>
</dbReference>
<reference evidence="2" key="1">
    <citation type="submission" date="2020-05" db="EMBL/GenBank/DDBJ databases">
        <title>The draft genome sequence of Maribacter sp. ANRC-HE7.</title>
        <authorList>
            <person name="Mu L."/>
        </authorList>
    </citation>
    <scope>NUCLEOTIDE SEQUENCE</scope>
    <source>
        <strain evidence="2">ANRC-HE7</strain>
    </source>
</reference>
<sequence length="288" mass="33263">MKKIQCLIILISVSFQLNGQDTDYPYPSFSPKGNLSQIVGNTLISVEYERPSARKRLIYGGLVPWNNVWRTGAGNCTKIAFDKEVTIGGQKVLAGNYSIFTIPNPNEWVVIINKDTTLYGSYNYNSKNDVARFTAVPVETNRYYETLNFDIELNQHNAKMYVSWANTQIKFNIATSTNYKMEKLIREELMTGINQVSNTYAGAASYLTFREMDYETALKLAEKAIELDKNNEWGYGIKIEIYERLKLYENAITEINRELEILNKNKENRSEEIKKLESEYKRLSKLQE</sequence>
<gene>
    <name evidence="2" type="ORF">HPE56_05830</name>
</gene>
<dbReference type="Pfam" id="PF11138">
    <property type="entry name" value="DUF2911"/>
    <property type="match status" value="1"/>
</dbReference>